<evidence type="ECO:0000313" key="4">
    <source>
        <dbReference type="Proteomes" id="UP001501005"/>
    </source>
</evidence>
<reference evidence="3 4" key="1">
    <citation type="journal article" date="2019" name="Int. J. Syst. Evol. Microbiol.">
        <title>The Global Catalogue of Microorganisms (GCM) 10K type strain sequencing project: providing services to taxonomists for standard genome sequencing and annotation.</title>
        <authorList>
            <consortium name="The Broad Institute Genomics Platform"/>
            <consortium name="The Broad Institute Genome Sequencing Center for Infectious Disease"/>
            <person name="Wu L."/>
            <person name="Ma J."/>
        </authorList>
    </citation>
    <scope>NUCLEOTIDE SEQUENCE [LARGE SCALE GENOMIC DNA]</scope>
    <source>
        <strain evidence="3 4">JCM 10673</strain>
    </source>
</reference>
<keyword evidence="2" id="KW-0812">Transmembrane</keyword>
<keyword evidence="4" id="KW-1185">Reference proteome</keyword>
<dbReference type="EMBL" id="BAAAHG010000004">
    <property type="protein sequence ID" value="GAA0905221.1"/>
    <property type="molecule type" value="Genomic_DNA"/>
</dbReference>
<evidence type="ECO:0008006" key="5">
    <source>
        <dbReference type="Google" id="ProtNLM"/>
    </source>
</evidence>
<gene>
    <name evidence="3" type="ORF">GCM10009549_09300</name>
</gene>
<sequence>MYEHGWLDVWGDSDAVRDLLFRGLFALITLMAAWGPLRELGSGGGWRSGTLGARAGDRLSSRAGRTTLGLLLAVSAGAFTAGVALWAALVLLAAGFHLLVVVYLSQEHSGYTTEEDDGTKTFHVHHHLHLLGMTLLAMVCTVGVLGPAGAAGPGTSHAAQALWGAIAAHYVVAAVAKVRKRGLRWPDRRLFPFYLTLFARYSAGDGQPLPERGPARALTLHPQWGVLLLWAALLLEFSTPVMLIGYGPRLVIAVSLVVFHLCCRWWLMVDFRENAMLAALAALPLPHDGHGLLAPESAAVPLAVAAACAAVSLILGDRVYPFSSLPMFTAPYRPATVISLRSPDGTVVHPAPAHLGSTTSALSRQYDAAAARNQVEAFLAELRDTAAARGTPLPGEAVLWREVVTVSPEGRVDISQTPLERHPGAGPSSSTAAD</sequence>
<feature type="transmembrane region" description="Helical" evidence="2">
    <location>
        <begin position="157"/>
        <end position="176"/>
    </location>
</feature>
<keyword evidence="2" id="KW-1133">Transmembrane helix</keyword>
<protein>
    <recommendedName>
        <fullName evidence="5">HTTM domain-containing protein</fullName>
    </recommendedName>
</protein>
<name>A0ABN1NF77_9ACTN</name>
<dbReference type="Proteomes" id="UP001501005">
    <property type="component" value="Unassembled WGS sequence"/>
</dbReference>
<feature type="transmembrane region" description="Helical" evidence="2">
    <location>
        <begin position="130"/>
        <end position="151"/>
    </location>
</feature>
<feature type="transmembrane region" description="Helical" evidence="2">
    <location>
        <begin position="20"/>
        <end position="37"/>
    </location>
</feature>
<organism evidence="3 4">
    <name type="scientific">Streptomyces thermoalcalitolerans</name>
    <dbReference type="NCBI Taxonomy" id="65605"/>
    <lineage>
        <taxon>Bacteria</taxon>
        <taxon>Bacillati</taxon>
        <taxon>Actinomycetota</taxon>
        <taxon>Actinomycetes</taxon>
        <taxon>Kitasatosporales</taxon>
        <taxon>Streptomycetaceae</taxon>
        <taxon>Streptomyces</taxon>
    </lineage>
</organism>
<comment type="caution">
    <text evidence="3">The sequence shown here is derived from an EMBL/GenBank/DDBJ whole genome shotgun (WGS) entry which is preliminary data.</text>
</comment>
<proteinExistence type="predicted"/>
<evidence type="ECO:0000256" key="2">
    <source>
        <dbReference type="SAM" id="Phobius"/>
    </source>
</evidence>
<feature type="transmembrane region" description="Helical" evidence="2">
    <location>
        <begin position="224"/>
        <end position="243"/>
    </location>
</feature>
<evidence type="ECO:0000313" key="3">
    <source>
        <dbReference type="EMBL" id="GAA0905221.1"/>
    </source>
</evidence>
<accession>A0ABN1NF77</accession>
<feature type="transmembrane region" description="Helical" evidence="2">
    <location>
        <begin position="85"/>
        <end position="104"/>
    </location>
</feature>
<evidence type="ECO:0000256" key="1">
    <source>
        <dbReference type="SAM" id="MobiDB-lite"/>
    </source>
</evidence>
<feature type="region of interest" description="Disordered" evidence="1">
    <location>
        <begin position="411"/>
        <end position="434"/>
    </location>
</feature>
<keyword evidence="2" id="KW-0472">Membrane</keyword>
<feature type="transmembrane region" description="Helical" evidence="2">
    <location>
        <begin position="250"/>
        <end position="267"/>
    </location>
</feature>